<dbReference type="Gene3D" id="3.40.50.1820">
    <property type="entry name" value="alpha/beta hydrolase"/>
    <property type="match status" value="1"/>
</dbReference>
<dbReference type="PhylomeDB" id="T1ILB6"/>
<dbReference type="OMA" id="GEVVLWY"/>
<dbReference type="GO" id="GO:0005737">
    <property type="term" value="C:cytoplasm"/>
    <property type="evidence" value="ECO:0007669"/>
    <property type="project" value="UniProtKB-SubCell"/>
</dbReference>
<sequence length="274" mass="31076">MKRILLLFVIILFSAVAYLYFSITTVVHERMSNIDWENVDLKEPVVKLDNLMQGIAVTEHTIALQDCDVFYRKAACNDSKCMNVLFLHGMRFKSETWLNLKTLHYVAGWGFNVTAIDFPGKMFFNRLLPDFGYGESSKEQVPEPDRANFLHQLIISLNLAPCVIVSPSLSGSFTIPLLKSHPEDFLAYIPIAPIWTNSLSSAEYQTLTIPTLVLCGEKDENIGRESISNLKHIPTSQVFIIPKAGHAAYLDDPETFHNVLYNFLQLVSKFQKTK</sequence>
<organism evidence="3 4">
    <name type="scientific">Strigamia maritima</name>
    <name type="common">European centipede</name>
    <name type="synonym">Geophilus maritimus</name>
    <dbReference type="NCBI Taxonomy" id="126957"/>
    <lineage>
        <taxon>Eukaryota</taxon>
        <taxon>Metazoa</taxon>
        <taxon>Ecdysozoa</taxon>
        <taxon>Arthropoda</taxon>
        <taxon>Myriapoda</taxon>
        <taxon>Chilopoda</taxon>
        <taxon>Pleurostigmophora</taxon>
        <taxon>Geophilomorpha</taxon>
        <taxon>Linotaeniidae</taxon>
        <taxon>Strigamia</taxon>
    </lineage>
</organism>
<dbReference type="InterPro" id="IPR029058">
    <property type="entry name" value="AB_hydrolase_fold"/>
</dbReference>
<evidence type="ECO:0000256" key="2">
    <source>
        <dbReference type="ARBA" id="ARBA00022490"/>
    </source>
</evidence>
<dbReference type="EMBL" id="JH430784">
    <property type="status" value="NOT_ANNOTATED_CDS"/>
    <property type="molecule type" value="Genomic_DNA"/>
</dbReference>
<dbReference type="ESTHER" id="strmm-t1ilb6">
    <property type="family name" value="CIB-CCG1-interacting-factor-B"/>
</dbReference>
<dbReference type="AlphaFoldDB" id="T1ILB6"/>
<accession>T1ILB6</accession>
<dbReference type="HOGENOM" id="CLU_020336_28_0_1"/>
<proteinExistence type="predicted"/>
<reference evidence="4" key="1">
    <citation type="submission" date="2011-05" db="EMBL/GenBank/DDBJ databases">
        <authorList>
            <person name="Richards S.R."/>
            <person name="Qu J."/>
            <person name="Jiang H."/>
            <person name="Jhangiani S.N."/>
            <person name="Agravi P."/>
            <person name="Goodspeed R."/>
            <person name="Gross S."/>
            <person name="Mandapat C."/>
            <person name="Jackson L."/>
            <person name="Mathew T."/>
            <person name="Pu L."/>
            <person name="Thornton R."/>
            <person name="Saada N."/>
            <person name="Wilczek-Boney K.B."/>
            <person name="Lee S."/>
            <person name="Kovar C."/>
            <person name="Wu Y."/>
            <person name="Scherer S.E."/>
            <person name="Worley K.C."/>
            <person name="Muzny D.M."/>
            <person name="Gibbs R."/>
        </authorList>
    </citation>
    <scope>NUCLEOTIDE SEQUENCE</scope>
    <source>
        <strain evidence="4">Brora</strain>
    </source>
</reference>
<keyword evidence="4" id="KW-1185">Reference proteome</keyword>
<dbReference type="PANTHER" id="PTHR46197">
    <property type="entry name" value="PROTEIN ABHD14B-LIKE"/>
    <property type="match status" value="1"/>
</dbReference>
<keyword evidence="2" id="KW-0963">Cytoplasm</keyword>
<comment type="subcellular location">
    <subcellularLocation>
        <location evidence="1">Cytoplasm</location>
    </subcellularLocation>
</comment>
<dbReference type="Proteomes" id="UP000014500">
    <property type="component" value="Unassembled WGS sequence"/>
</dbReference>
<dbReference type="SUPFAM" id="SSF53474">
    <property type="entry name" value="alpha/beta-Hydrolases"/>
    <property type="match status" value="1"/>
</dbReference>
<protein>
    <recommendedName>
        <fullName evidence="5">AB hydrolase-1 domain-containing protein</fullName>
    </recommendedName>
</protein>
<dbReference type="eggNOG" id="ENOG502QR0B">
    <property type="taxonomic scope" value="Eukaryota"/>
</dbReference>
<evidence type="ECO:0000256" key="1">
    <source>
        <dbReference type="ARBA" id="ARBA00004496"/>
    </source>
</evidence>
<reference evidence="3" key="2">
    <citation type="submission" date="2015-02" db="UniProtKB">
        <authorList>
            <consortium name="EnsemblMetazoa"/>
        </authorList>
    </citation>
    <scope>IDENTIFICATION</scope>
</reference>
<evidence type="ECO:0000313" key="4">
    <source>
        <dbReference type="Proteomes" id="UP000014500"/>
    </source>
</evidence>
<dbReference type="PANTHER" id="PTHR46197:SF3">
    <property type="entry name" value="AB HYDROLASE-1 DOMAIN-CONTAINING PROTEIN"/>
    <property type="match status" value="1"/>
</dbReference>
<evidence type="ECO:0000313" key="3">
    <source>
        <dbReference type="EnsemblMetazoa" id="SMAR001739-PA"/>
    </source>
</evidence>
<name>T1ILB6_STRMM</name>
<evidence type="ECO:0008006" key="5">
    <source>
        <dbReference type="Google" id="ProtNLM"/>
    </source>
</evidence>
<dbReference type="STRING" id="126957.T1ILB6"/>
<dbReference type="EnsemblMetazoa" id="SMAR001739-RA">
    <property type="protein sequence ID" value="SMAR001739-PA"/>
    <property type="gene ID" value="SMAR001739"/>
</dbReference>